<feature type="transmembrane region" description="Helical" evidence="1">
    <location>
        <begin position="7"/>
        <end position="27"/>
    </location>
</feature>
<dbReference type="EMBL" id="PCYM01000003">
    <property type="protein sequence ID" value="PIR47668.1"/>
    <property type="molecule type" value="Genomic_DNA"/>
</dbReference>
<keyword evidence="1" id="KW-0472">Membrane</keyword>
<keyword evidence="1" id="KW-1133">Transmembrane helix</keyword>
<dbReference type="AlphaFoldDB" id="A0A2H0RME0"/>
<feature type="transmembrane region" description="Helical" evidence="1">
    <location>
        <begin position="190"/>
        <end position="208"/>
    </location>
</feature>
<gene>
    <name evidence="2" type="ORF">COV06_02175</name>
</gene>
<feature type="transmembrane region" description="Helical" evidence="1">
    <location>
        <begin position="346"/>
        <end position="368"/>
    </location>
</feature>
<feature type="transmembrane region" description="Helical" evidence="1">
    <location>
        <begin position="388"/>
        <end position="408"/>
    </location>
</feature>
<feature type="transmembrane region" description="Helical" evidence="1">
    <location>
        <begin position="236"/>
        <end position="258"/>
    </location>
</feature>
<keyword evidence="1" id="KW-0812">Transmembrane</keyword>
<dbReference type="Proteomes" id="UP000230084">
    <property type="component" value="Unassembled WGS sequence"/>
</dbReference>
<reference evidence="2 3" key="1">
    <citation type="submission" date="2017-09" db="EMBL/GenBank/DDBJ databases">
        <title>Depth-based differentiation of microbial function through sediment-hosted aquifers and enrichment of novel symbionts in the deep terrestrial subsurface.</title>
        <authorList>
            <person name="Probst A.J."/>
            <person name="Ladd B."/>
            <person name="Jarett J.K."/>
            <person name="Geller-Mcgrath D.E."/>
            <person name="Sieber C.M."/>
            <person name="Emerson J.B."/>
            <person name="Anantharaman K."/>
            <person name="Thomas B.C."/>
            <person name="Malmstrom R."/>
            <person name="Stieglmeier M."/>
            <person name="Klingl A."/>
            <person name="Woyke T."/>
            <person name="Ryan C.M."/>
            <person name="Banfield J.F."/>
        </authorList>
    </citation>
    <scope>NUCLEOTIDE SEQUENCE [LARGE SCALE GENOMIC DNA]</scope>
    <source>
        <strain evidence="2">CG10_big_fil_rev_8_21_14_0_10_50_16</strain>
    </source>
</reference>
<proteinExistence type="predicted"/>
<feature type="transmembrane region" description="Helical" evidence="1">
    <location>
        <begin position="136"/>
        <end position="154"/>
    </location>
</feature>
<sequence>MARNSRMLKGALTGLAATVLFFVYVWFPLAQSGVWSAPDEMAAAFAVEHVPLFGGDYTQTAAYTDTLGGLVHPRSLLVQNGMLVPSTWLGLPWLLRVLSILVGTRTETLGMLVALISVFAVFSWKQIVQKLLHNEVMGWVAALTLAVHPGWWYFTARGLHPNVVFVSLLIFGVFAWYVAANKVMPKRADFWRLLMIFLGGASFGMAIFVRTNEAIWILPVLLLVAWYQKKKPFAEHLLAVAGVLIPLVLMLVTNNAVYGGPFLTGYTVSGDPIPVTVEVTETVEPIGFSQPLLARLFPFGIHEQNIANNVVSFHMTFFALWTAFALFGCILLLVDWQKLSPDRRRRLLRCVWPAVLVSVYLFVVYGSWNIHDNPDPLAVTIGTSYIRYWLPISVVMTVPVAYAIIRGVQHRSSKAVKQVIIGIWIVAFVYTGFTITNFGRDEGLAFIAQNLQTFTDQRERVLDLTEENDLIIVDRSDKFLFPARQVVYPLRSETTYAALPLMMQTVEDQGASLYYLGITFPQEDLDSLHKDRLIANHLLLIPVEEIGLLTLYQFERAEFDVVLEGKPL</sequence>
<organism evidence="2 3">
    <name type="scientific">Candidatus Uhrbacteria bacterium CG10_big_fil_rev_8_21_14_0_10_50_16</name>
    <dbReference type="NCBI Taxonomy" id="1975039"/>
    <lineage>
        <taxon>Bacteria</taxon>
        <taxon>Candidatus Uhriibacteriota</taxon>
    </lineage>
</organism>
<feature type="transmembrane region" description="Helical" evidence="1">
    <location>
        <begin position="214"/>
        <end position="229"/>
    </location>
</feature>
<feature type="transmembrane region" description="Helical" evidence="1">
    <location>
        <begin position="160"/>
        <end position="178"/>
    </location>
</feature>
<feature type="transmembrane region" description="Helical" evidence="1">
    <location>
        <begin position="93"/>
        <end position="124"/>
    </location>
</feature>
<evidence type="ECO:0008006" key="4">
    <source>
        <dbReference type="Google" id="ProtNLM"/>
    </source>
</evidence>
<protein>
    <recommendedName>
        <fullName evidence="4">Glycosyltransferase RgtA/B/C/D-like domain-containing protein</fullName>
    </recommendedName>
</protein>
<comment type="caution">
    <text evidence="2">The sequence shown here is derived from an EMBL/GenBank/DDBJ whole genome shotgun (WGS) entry which is preliminary data.</text>
</comment>
<feature type="transmembrane region" description="Helical" evidence="1">
    <location>
        <begin position="313"/>
        <end position="334"/>
    </location>
</feature>
<feature type="transmembrane region" description="Helical" evidence="1">
    <location>
        <begin position="420"/>
        <end position="439"/>
    </location>
</feature>
<name>A0A2H0RME0_9BACT</name>
<accession>A0A2H0RME0</accession>
<evidence type="ECO:0000313" key="3">
    <source>
        <dbReference type="Proteomes" id="UP000230084"/>
    </source>
</evidence>
<evidence type="ECO:0000313" key="2">
    <source>
        <dbReference type="EMBL" id="PIR47668.1"/>
    </source>
</evidence>
<evidence type="ECO:0000256" key="1">
    <source>
        <dbReference type="SAM" id="Phobius"/>
    </source>
</evidence>